<feature type="compositionally biased region" description="Basic and acidic residues" evidence="2">
    <location>
        <begin position="448"/>
        <end position="468"/>
    </location>
</feature>
<feature type="region of interest" description="Disordered" evidence="2">
    <location>
        <begin position="435"/>
        <end position="468"/>
    </location>
</feature>
<evidence type="ECO:0000256" key="2">
    <source>
        <dbReference type="SAM" id="MobiDB-lite"/>
    </source>
</evidence>
<keyword evidence="5" id="KW-1185">Reference proteome</keyword>
<feature type="region of interest" description="Disordered" evidence="2">
    <location>
        <begin position="263"/>
        <end position="302"/>
    </location>
</feature>
<protein>
    <recommendedName>
        <fullName evidence="3">CID domain-containing protein</fullName>
    </recommendedName>
</protein>
<dbReference type="EMBL" id="CAVMBE010000004">
    <property type="protein sequence ID" value="CAK3823891.1"/>
    <property type="molecule type" value="Genomic_DNA"/>
</dbReference>
<dbReference type="SMART" id="SM00582">
    <property type="entry name" value="RPR"/>
    <property type="match status" value="1"/>
</dbReference>
<comment type="caution">
    <text evidence="4">The sequence shown here is derived from an EMBL/GenBank/DDBJ whole genome shotgun (WGS) entry which is preliminary data.</text>
</comment>
<dbReference type="InterPro" id="IPR008942">
    <property type="entry name" value="ENTH_VHS"/>
</dbReference>
<feature type="compositionally biased region" description="Basic and acidic residues" evidence="2">
    <location>
        <begin position="674"/>
        <end position="690"/>
    </location>
</feature>
<dbReference type="PANTHER" id="PTHR23140:SF0">
    <property type="entry name" value="U2 SNRNP-ASSOCIATED SURP MOTIF-CONTAINING PROTEIN"/>
    <property type="match status" value="1"/>
</dbReference>
<feature type="region of interest" description="Disordered" evidence="2">
    <location>
        <begin position="717"/>
        <end position="833"/>
    </location>
</feature>
<feature type="domain" description="CID" evidence="3">
    <location>
        <begin position="470"/>
        <end position="670"/>
    </location>
</feature>
<dbReference type="Proteomes" id="UP001296104">
    <property type="component" value="Unassembled WGS sequence"/>
</dbReference>
<evidence type="ECO:0000313" key="4">
    <source>
        <dbReference type="EMBL" id="CAK3823891.1"/>
    </source>
</evidence>
<dbReference type="AlphaFoldDB" id="A0AAI9E7R3"/>
<dbReference type="GO" id="GO:0005634">
    <property type="term" value="C:nucleus"/>
    <property type="evidence" value="ECO:0007669"/>
    <property type="project" value="TreeGrafter"/>
</dbReference>
<evidence type="ECO:0000259" key="3">
    <source>
        <dbReference type="PROSITE" id="PS51391"/>
    </source>
</evidence>
<gene>
    <name evidence="4" type="ORF">LECACI_7A001223</name>
</gene>
<keyword evidence="1" id="KW-0694">RNA-binding</keyword>
<evidence type="ECO:0000313" key="5">
    <source>
        <dbReference type="Proteomes" id="UP001296104"/>
    </source>
</evidence>
<dbReference type="InterPro" id="IPR051485">
    <property type="entry name" value="SR-CTD_assoc_factor"/>
</dbReference>
<name>A0AAI9E7R3_9PEZI</name>
<feature type="region of interest" description="Disordered" evidence="2">
    <location>
        <begin position="669"/>
        <end position="690"/>
    </location>
</feature>
<proteinExistence type="predicted"/>
<feature type="region of interest" description="Disordered" evidence="2">
    <location>
        <begin position="544"/>
        <end position="571"/>
    </location>
</feature>
<feature type="compositionally biased region" description="Acidic residues" evidence="2">
    <location>
        <begin position="724"/>
        <end position="759"/>
    </location>
</feature>
<dbReference type="GO" id="GO:0003723">
    <property type="term" value="F:RNA binding"/>
    <property type="evidence" value="ECO:0007669"/>
    <property type="project" value="UniProtKB-KW"/>
</dbReference>
<sequence>MADEEDIKEFPDVSEKLKAPKKISAFEKERLAAEEKKRRAEEENAAALRDFEASFGGNEDDDRYDGFPRMPSGPRGSGNGSGVYGGPQGRLAGGPRSGPGSLGPIPGPPPNLKRKRALDEMREAQEARRELEALQGEYVKGGQGMGEQYSSVNEDDVEDVAPRPTVQLTGIPPSMTEGDVKVLLRGHLTVHQVSFQPPSWPGSSAKRTLTAIATLASDTSTSQIDAAISALKDKYLGNGFYLSISRHLSSTSLLPTMSSLPTAASTEPFGAQVPNRDQPRGGNSMRSAPPPSDFAPPDSYDTPARTSIYADATLEVQPPLEISTIRAIHTLVDRLLSVPDPDRALQLEAMLMKQPEVQRDERVSFLYDSKSAAGVYYRFLLWNDDDNFDAIQERKRLAKGPERIYDDIVIDWLAPSEEVPFADLSSLGEVIDHTNYESSEEDSDDPEERQFNASRREGERKPGASEKKHLTPLQVAKFAWLLSRLPSNHAMLRKGNIAPITSFAINHAGAGAEEIVDMMVLNVEKPFTGTQCAKFGDEDVSLGEDDEYEPDQDLPTIEAVPNTERAGKKEAEDPSGAKIVALYLINDILHNASTAGVRNAWKYRQLFENAFRRQKTFEHLGQLDKELGWGRIKADKWRRQIGVLFGIWETGSVFASEVFEILKKNFSDQSMGESEDKGQQKESTPAEDKWVSRFKRFDETASPAKSASPAPIAIVQSGPIPFENDLDGAPMDDVDGAPMEDVDGMAMDDLDGDPMDDDVGGTHMDEPVSDPVAGTPMVDAPSNEEGAEDERGAQPFGKSGFAINASNSEAKAAEPWRRRKLAEDMFADDSGEE</sequence>
<accession>A0AAI9E7R3</accession>
<dbReference type="InterPro" id="IPR006569">
    <property type="entry name" value="CID_dom"/>
</dbReference>
<feature type="compositionally biased region" description="Gly residues" evidence="2">
    <location>
        <begin position="75"/>
        <end position="101"/>
    </location>
</feature>
<dbReference type="Gene3D" id="1.25.40.90">
    <property type="match status" value="1"/>
</dbReference>
<reference evidence="4" key="1">
    <citation type="submission" date="2023-11" db="EMBL/GenBank/DDBJ databases">
        <authorList>
            <person name="Alioto T."/>
            <person name="Alioto T."/>
            <person name="Gomez Garrido J."/>
        </authorList>
    </citation>
    <scope>NUCLEOTIDE SEQUENCE</scope>
</reference>
<evidence type="ECO:0000256" key="1">
    <source>
        <dbReference type="ARBA" id="ARBA00022884"/>
    </source>
</evidence>
<feature type="compositionally biased region" description="Acidic residues" evidence="2">
    <location>
        <begin position="438"/>
        <end position="447"/>
    </location>
</feature>
<dbReference type="PROSITE" id="PS51391">
    <property type="entry name" value="CID"/>
    <property type="match status" value="1"/>
</dbReference>
<dbReference type="PANTHER" id="PTHR23140">
    <property type="entry name" value="RNA PROCESSING PROTEIN LD23810P"/>
    <property type="match status" value="1"/>
</dbReference>
<feature type="region of interest" description="Disordered" evidence="2">
    <location>
        <begin position="1"/>
        <end position="114"/>
    </location>
</feature>
<feature type="compositionally biased region" description="Basic and acidic residues" evidence="2">
    <location>
        <begin position="8"/>
        <end position="42"/>
    </location>
</feature>
<organism evidence="4 5">
    <name type="scientific">Lecanosticta acicola</name>
    <dbReference type="NCBI Taxonomy" id="111012"/>
    <lineage>
        <taxon>Eukaryota</taxon>
        <taxon>Fungi</taxon>
        <taxon>Dikarya</taxon>
        <taxon>Ascomycota</taxon>
        <taxon>Pezizomycotina</taxon>
        <taxon>Dothideomycetes</taxon>
        <taxon>Dothideomycetidae</taxon>
        <taxon>Mycosphaerellales</taxon>
        <taxon>Mycosphaerellaceae</taxon>
        <taxon>Lecanosticta</taxon>
    </lineage>
</organism>